<dbReference type="PANTHER" id="PTHR36142:SF2">
    <property type="entry name" value="METALLO-HYDROLASE_OXIDOREDUCTASE SUPERFAMILY PROTEIN"/>
    <property type="match status" value="1"/>
</dbReference>
<dbReference type="InterPro" id="IPR036866">
    <property type="entry name" value="RibonucZ/Hydroxyglut_hydro"/>
</dbReference>
<dbReference type="OrthoDB" id="9971601at2759"/>
<proteinExistence type="predicted"/>
<sequence length="327" mass="35999">MSLQSRISAAPGRPILTSLNGDSSWLLSFPKPFAARQTIPGGKLYYHIVLDPWLAGPSSYGSWLIHIELVKEAKIKDGKGVDVLVKEIELAAGGSGNAESAKVDAIFVSARLTDHMHEATLCTFDPAIPVFAAPEATSTIEGWKHFDTVMSMKDFTPNDDDKLNWRNFHPSTPLPSWLSVFRLAGHTELNFATAIVWTPSPDNDSADSEAIIYSPHGIHVSRPTIQSFLKTPNISILAMLHGLKLNRAFGVLAALGVPAGLALERVAKPRYWVNTHDSELRYSGIVMWIGWVKDYWKTIEEGMQMIGDKGPKPNFVDVPMEDSLLLV</sequence>
<protein>
    <submittedName>
        <fullName evidence="1">Uncharacterized protein</fullName>
    </submittedName>
</protein>
<evidence type="ECO:0000313" key="1">
    <source>
        <dbReference type="EMBL" id="KAF7303671.1"/>
    </source>
</evidence>
<comment type="caution">
    <text evidence="1">The sequence shown here is derived from an EMBL/GenBank/DDBJ whole genome shotgun (WGS) entry which is preliminary data.</text>
</comment>
<keyword evidence="2" id="KW-1185">Reference proteome</keyword>
<accession>A0A8H6SS25</accession>
<evidence type="ECO:0000313" key="2">
    <source>
        <dbReference type="Proteomes" id="UP000636479"/>
    </source>
</evidence>
<dbReference type="GeneID" id="59345238"/>
<dbReference type="PANTHER" id="PTHR36142">
    <property type="entry name" value="METALLO-HYDROLASE/OXIDOREDUCTASE SUPERFAMILY PROTEIN"/>
    <property type="match status" value="1"/>
</dbReference>
<dbReference type="Proteomes" id="UP000636479">
    <property type="component" value="Unassembled WGS sequence"/>
</dbReference>
<dbReference type="RefSeq" id="XP_037220643.1">
    <property type="nucleotide sequence ID" value="XM_037362722.1"/>
</dbReference>
<organism evidence="1 2">
    <name type="scientific">Mycena indigotica</name>
    <dbReference type="NCBI Taxonomy" id="2126181"/>
    <lineage>
        <taxon>Eukaryota</taxon>
        <taxon>Fungi</taxon>
        <taxon>Dikarya</taxon>
        <taxon>Basidiomycota</taxon>
        <taxon>Agaricomycotina</taxon>
        <taxon>Agaricomycetes</taxon>
        <taxon>Agaricomycetidae</taxon>
        <taxon>Agaricales</taxon>
        <taxon>Marasmiineae</taxon>
        <taxon>Mycenaceae</taxon>
        <taxon>Mycena</taxon>
    </lineage>
</organism>
<dbReference type="EMBL" id="JACAZF010000005">
    <property type="protein sequence ID" value="KAF7303671.1"/>
    <property type="molecule type" value="Genomic_DNA"/>
</dbReference>
<reference evidence="1" key="1">
    <citation type="submission" date="2020-05" db="EMBL/GenBank/DDBJ databases">
        <title>Mycena genomes resolve the evolution of fungal bioluminescence.</title>
        <authorList>
            <person name="Tsai I.J."/>
        </authorList>
    </citation>
    <scope>NUCLEOTIDE SEQUENCE</scope>
    <source>
        <strain evidence="1">171206Taipei</strain>
    </source>
</reference>
<gene>
    <name evidence="1" type="ORF">MIND_00596500</name>
</gene>
<dbReference type="AlphaFoldDB" id="A0A8H6SS25"/>
<dbReference type="Gene3D" id="3.60.15.10">
    <property type="entry name" value="Ribonuclease Z/Hydroxyacylglutathione hydrolase-like"/>
    <property type="match status" value="1"/>
</dbReference>
<name>A0A8H6SS25_9AGAR</name>